<dbReference type="OrthoDB" id="262002at2"/>
<dbReference type="AlphaFoldDB" id="A0A286RCP9"/>
<name>A0A286RCP9_9BACT</name>
<dbReference type="Proteomes" id="UP000215086">
    <property type="component" value="Chromosome"/>
</dbReference>
<proteinExistence type="predicted"/>
<organism evidence="1 2">
    <name type="scientific">Thermogutta terrifontis</name>
    <dbReference type="NCBI Taxonomy" id="1331910"/>
    <lineage>
        <taxon>Bacteria</taxon>
        <taxon>Pseudomonadati</taxon>
        <taxon>Planctomycetota</taxon>
        <taxon>Planctomycetia</taxon>
        <taxon>Pirellulales</taxon>
        <taxon>Thermoguttaceae</taxon>
        <taxon>Thermogutta</taxon>
    </lineage>
</organism>
<reference evidence="1 2" key="1">
    <citation type="journal article" name="Front. Microbiol.">
        <title>Sugar Metabolism of the First Thermophilic Planctomycete Thermogutta terrifontis: Comparative Genomic and Transcriptomic Approaches.</title>
        <authorList>
            <person name="Elcheninov A.G."/>
            <person name="Menzel P."/>
            <person name="Gudbergsdottir S.R."/>
            <person name="Slesarev A.I."/>
            <person name="Kadnikov V.V."/>
            <person name="Krogh A."/>
            <person name="Bonch-Osmolovskaya E.A."/>
            <person name="Peng X."/>
            <person name="Kublanov I.V."/>
        </authorList>
    </citation>
    <scope>NUCLEOTIDE SEQUENCE [LARGE SCALE GENOMIC DNA]</scope>
    <source>
        <strain evidence="1 2">R1</strain>
    </source>
</reference>
<dbReference type="KEGG" id="ttf:THTE_1085"/>
<accession>A0A286RCP9</accession>
<dbReference type="EMBL" id="CP018477">
    <property type="protein sequence ID" value="ASV73687.1"/>
    <property type="molecule type" value="Genomic_DNA"/>
</dbReference>
<dbReference type="RefSeq" id="WP_095414214.1">
    <property type="nucleotide sequence ID" value="NZ_CP018477.1"/>
</dbReference>
<sequence>MASVAKDGKGWRILFVAPDGKRKTLRLGRVDKKTAESIRVDVESLLASRITGLPVQPATAAWLNATGEAFKEKLAKAVWSPDPGFGITCGHPAKATSPKRSRWPWSPSGWAIPPPLRYATTWTRRMRHTRSPCSGGPKPKRTRSVFNRTRLVSKRTLAQIPAHGWHTMRLSRFPARDGKIKNFSSQVSMNSYVLQRDVKRNLWL</sequence>
<protein>
    <submittedName>
        <fullName evidence="1">Uncharacterized protein</fullName>
    </submittedName>
</protein>
<evidence type="ECO:0000313" key="2">
    <source>
        <dbReference type="Proteomes" id="UP000215086"/>
    </source>
</evidence>
<gene>
    <name evidence="1" type="ORF">THTE_1085</name>
</gene>
<keyword evidence="2" id="KW-1185">Reference proteome</keyword>
<evidence type="ECO:0000313" key="1">
    <source>
        <dbReference type="EMBL" id="ASV73687.1"/>
    </source>
</evidence>